<comment type="caution">
    <text evidence="7">The sequence shown here is derived from an EMBL/GenBank/DDBJ whole genome shotgun (WGS) entry which is preliminary data.</text>
</comment>
<keyword evidence="4 7" id="KW-0808">Transferase</keyword>
<sequence>MVSSKIIIDEIYWDRIQLFISGHAENLDISRSNFILRNLMETKALPANETQTNGSDFLCRFDVAILDDGWYLPSGQYLLVNQQELDYIAQINPKFLDSKLYVLTEEQLEKYEEKETKNGKNNYLLNRYTEVFRQGGNSKKKKYTVKPKISEEVNEFVLDVKFDGVPKPRKSALSKRIKAVKKRYNKVSFKTRSFFFHSIFKGSKMMHTKKSNSVLFTSDSRESMSGNFEFVYNEMLQQGLDKEYKIHQVFKPNITERRSFIDKFRFPYLLGKSDYIFVDDFHPLIYQLNFKNIQEIIQVWHAVGAFKTVGFSRTGKQGGPFFDSKNHRNYTKVYVSSETDVPFYAEAFGIKEESVIPTGVPRTDIFFDKEYEKNIVEKIKTELPFIEGKKVILFAPTFRGNGHRTAHYPFFKIDFERFARYCEENNAVVLFKMHPFIKNELNIPEKYEDYFFDVSDVREVNDILFITDVLISDYSSLIYEFAVFKRPMLFYAFDLEDYITSRDFYEPYETFVPGKIVETFDDLIIALKEEDFEQEKVPKFLDKHFKYQDGKSSERLVDHLFSEQAEEKNKDVGEIYG</sequence>
<dbReference type="Proteomes" id="UP000236214">
    <property type="component" value="Unassembled WGS sequence"/>
</dbReference>
<evidence type="ECO:0000256" key="6">
    <source>
        <dbReference type="ARBA" id="ARBA00023136"/>
    </source>
</evidence>
<dbReference type="InterPro" id="IPR043149">
    <property type="entry name" value="TagF_N"/>
</dbReference>
<dbReference type="RefSeq" id="WP_103103327.1">
    <property type="nucleotide sequence ID" value="NZ_BDEC01000012.1"/>
</dbReference>
<evidence type="ECO:0000256" key="5">
    <source>
        <dbReference type="ARBA" id="ARBA00022944"/>
    </source>
</evidence>
<dbReference type="Gene3D" id="3.40.50.12580">
    <property type="match status" value="1"/>
</dbReference>
<keyword evidence="3" id="KW-1003">Cell membrane</keyword>
<comment type="subcellular location">
    <subcellularLocation>
        <location evidence="1">Cell membrane</location>
        <topology evidence="1">Peripheral membrane protein</topology>
    </subcellularLocation>
</comment>
<evidence type="ECO:0000256" key="2">
    <source>
        <dbReference type="ARBA" id="ARBA00010488"/>
    </source>
</evidence>
<dbReference type="PANTHER" id="PTHR37316:SF2">
    <property type="entry name" value="TEICHOIC ACID RIBITOL-PHOSPHATE POLYMERASE TARK"/>
    <property type="match status" value="1"/>
</dbReference>
<dbReference type="InterPro" id="IPR051612">
    <property type="entry name" value="Teichoic_Acid_Biosynth"/>
</dbReference>
<dbReference type="SUPFAM" id="SSF53756">
    <property type="entry name" value="UDP-Glycosyltransferase/glycogen phosphorylase"/>
    <property type="match status" value="1"/>
</dbReference>
<dbReference type="AlphaFoldDB" id="A0A2H6CRF2"/>
<keyword evidence="6" id="KW-0472">Membrane</keyword>
<keyword evidence="5" id="KW-0777">Teichoic acid biosynthesis</keyword>
<name>A0A2H6CRF2_TETHA</name>
<organism evidence="7 8">
    <name type="scientific">Tetragenococcus halophilus subsp. halophilus</name>
    <dbReference type="NCBI Taxonomy" id="1513897"/>
    <lineage>
        <taxon>Bacteria</taxon>
        <taxon>Bacillati</taxon>
        <taxon>Bacillota</taxon>
        <taxon>Bacilli</taxon>
        <taxon>Lactobacillales</taxon>
        <taxon>Enterococcaceae</taxon>
        <taxon>Tetragenococcus</taxon>
    </lineage>
</organism>
<evidence type="ECO:0000313" key="7">
    <source>
        <dbReference type="EMBL" id="GBD67577.1"/>
    </source>
</evidence>
<dbReference type="GO" id="GO:0047355">
    <property type="term" value="F:CDP-glycerol glycerophosphotransferase activity"/>
    <property type="evidence" value="ECO:0007669"/>
    <property type="project" value="InterPro"/>
</dbReference>
<protein>
    <submittedName>
        <fullName evidence="7">Glycosyl glycerophosphate transferase</fullName>
    </submittedName>
</protein>
<comment type="similarity">
    <text evidence="2">Belongs to the CDP-glycerol glycerophosphotransferase family.</text>
</comment>
<keyword evidence="8" id="KW-1185">Reference proteome</keyword>
<proteinExistence type="inferred from homology"/>
<dbReference type="Pfam" id="PF04464">
    <property type="entry name" value="Glyphos_transf"/>
    <property type="match status" value="1"/>
</dbReference>
<evidence type="ECO:0000256" key="4">
    <source>
        <dbReference type="ARBA" id="ARBA00022679"/>
    </source>
</evidence>
<evidence type="ECO:0000256" key="1">
    <source>
        <dbReference type="ARBA" id="ARBA00004202"/>
    </source>
</evidence>
<dbReference type="GO" id="GO:0005886">
    <property type="term" value="C:plasma membrane"/>
    <property type="evidence" value="ECO:0007669"/>
    <property type="project" value="UniProtKB-SubCell"/>
</dbReference>
<dbReference type="InterPro" id="IPR007554">
    <property type="entry name" value="Glycerophosphate_synth"/>
</dbReference>
<dbReference type="EMBL" id="BDEC01000012">
    <property type="protein sequence ID" value="GBD67577.1"/>
    <property type="molecule type" value="Genomic_DNA"/>
</dbReference>
<dbReference type="NCBIfam" id="NF041713">
    <property type="entry name" value="Tar_polymTarL"/>
    <property type="match status" value="1"/>
</dbReference>
<evidence type="ECO:0000256" key="3">
    <source>
        <dbReference type="ARBA" id="ARBA00022475"/>
    </source>
</evidence>
<dbReference type="Gene3D" id="3.40.50.11820">
    <property type="match status" value="1"/>
</dbReference>
<dbReference type="PANTHER" id="PTHR37316">
    <property type="entry name" value="TEICHOIC ACID GLYCEROL-PHOSPHATE PRIMASE"/>
    <property type="match status" value="1"/>
</dbReference>
<dbReference type="InterPro" id="IPR049702">
    <property type="entry name" value="TarL"/>
</dbReference>
<evidence type="ECO:0000313" key="8">
    <source>
        <dbReference type="Proteomes" id="UP000236214"/>
    </source>
</evidence>
<dbReference type="InterPro" id="IPR043148">
    <property type="entry name" value="TagF_C"/>
</dbReference>
<dbReference type="GO" id="GO:0019350">
    <property type="term" value="P:teichoic acid biosynthetic process"/>
    <property type="evidence" value="ECO:0007669"/>
    <property type="project" value="UniProtKB-KW"/>
</dbReference>
<accession>A0A2H6CRF2</accession>
<gene>
    <name evidence="7" type="ORF">TEHN7118_0383</name>
</gene>
<reference evidence="7 8" key="1">
    <citation type="submission" date="2016-05" db="EMBL/GenBank/DDBJ databases">
        <title>Whole genome sequencing of Tetragenococcus halophilus subsp. halophilus NISL 7118.</title>
        <authorList>
            <person name="Shiwa Y."/>
            <person name="Nishimura I."/>
            <person name="Yoshikawa H."/>
            <person name="Koyama Y."/>
            <person name="Oguma T."/>
        </authorList>
    </citation>
    <scope>NUCLEOTIDE SEQUENCE [LARGE SCALE GENOMIC DNA]</scope>
    <source>
        <strain evidence="7 8">NISL 7118</strain>
    </source>
</reference>